<dbReference type="SUPFAM" id="SSF48576">
    <property type="entry name" value="Terpenoid synthases"/>
    <property type="match status" value="1"/>
</dbReference>
<dbReference type="CDD" id="cd00685">
    <property type="entry name" value="Trans_IPPS_HT"/>
    <property type="match status" value="1"/>
</dbReference>
<dbReference type="FunFam" id="1.10.600.10:FF:000002">
    <property type="entry name" value="Octaprenyl diphosphate synthase"/>
    <property type="match status" value="1"/>
</dbReference>
<dbReference type="InterPro" id="IPR033749">
    <property type="entry name" value="Polyprenyl_synt_CS"/>
</dbReference>
<dbReference type="GO" id="GO:0008299">
    <property type="term" value="P:isoprenoid biosynthetic process"/>
    <property type="evidence" value="ECO:0007669"/>
    <property type="project" value="InterPro"/>
</dbReference>
<comment type="cofactor">
    <cofactor evidence="1">
        <name>Mg(2+)</name>
        <dbReference type="ChEBI" id="CHEBI:18420"/>
    </cofactor>
</comment>
<dbReference type="Pfam" id="PF00348">
    <property type="entry name" value="polyprenyl_synt"/>
    <property type="match status" value="1"/>
</dbReference>
<evidence type="ECO:0000256" key="4">
    <source>
        <dbReference type="ARBA" id="ARBA00022723"/>
    </source>
</evidence>
<dbReference type="PANTHER" id="PTHR12001">
    <property type="entry name" value="GERANYLGERANYL PYROPHOSPHATE SYNTHASE"/>
    <property type="match status" value="1"/>
</dbReference>
<dbReference type="EC" id="2.5.1.90" evidence="6"/>
<evidence type="ECO:0000313" key="6">
    <source>
        <dbReference type="EMBL" id="VAW33030.1"/>
    </source>
</evidence>
<dbReference type="AlphaFoldDB" id="A0A3B0UVZ3"/>
<keyword evidence="3 6" id="KW-0808">Transferase</keyword>
<name>A0A3B0UVZ3_9ZZZZ</name>
<dbReference type="GO" id="GO:0106350">
    <property type="term" value="F:all-trans-octaprenyl-diphosphate synthase activity"/>
    <property type="evidence" value="ECO:0007669"/>
    <property type="project" value="UniProtKB-EC"/>
</dbReference>
<dbReference type="PROSITE" id="PS00444">
    <property type="entry name" value="POLYPRENYL_SYNTHASE_2"/>
    <property type="match status" value="1"/>
</dbReference>
<dbReference type="InterPro" id="IPR000092">
    <property type="entry name" value="Polyprenyl_synt"/>
</dbReference>
<evidence type="ECO:0000256" key="1">
    <source>
        <dbReference type="ARBA" id="ARBA00001946"/>
    </source>
</evidence>
<accession>A0A3B0UVZ3</accession>
<dbReference type="Gene3D" id="1.10.600.10">
    <property type="entry name" value="Farnesyl Diphosphate Synthase"/>
    <property type="match status" value="1"/>
</dbReference>
<evidence type="ECO:0000256" key="3">
    <source>
        <dbReference type="ARBA" id="ARBA00022679"/>
    </source>
</evidence>
<gene>
    <name evidence="6" type="ORF">MNBD_GAMMA01-2022</name>
</gene>
<protein>
    <submittedName>
        <fullName evidence="6">Octaprenyl diphosphate synthase</fullName>
        <ecNumber evidence="6">2.5.1.90</ecNumber>
    </submittedName>
</protein>
<dbReference type="PANTHER" id="PTHR12001:SF69">
    <property type="entry name" value="ALL TRANS-POLYPRENYL-DIPHOSPHATE SYNTHASE PDSS1"/>
    <property type="match status" value="1"/>
</dbReference>
<sequence length="332" mass="37106">MKPKSSQNIINTINDVLKITHDDMQEVNTTIRDSLDSHVVLIKQISAYIINSGGKRLRPILVILMAQACGYKGKKHIQLAAIIEFIHTATLLHDDVVDESNMRRGNKTANEVWGNSASVLVGDFLYSRSFQMMVAIENLEVMDILANATNTISEGEVLQLLNIGNLAITEQQYYQVIKNKTAKLFAAGCELSALVSTDDQDLITNMACYGEYLGMAFQIADDMLDYTLENQKLDKNIGDDLAEGKLTLPLIYLLKHGTAEDREIISQAIKSQSTKHLKTIQRRINATPALQYTQDKAREFANLAKQQLNNLPTSDAKDALMFLCDFAYQRNS</sequence>
<dbReference type="SFLD" id="SFLDS00005">
    <property type="entry name" value="Isoprenoid_Synthase_Type_I"/>
    <property type="match status" value="1"/>
</dbReference>
<organism evidence="6">
    <name type="scientific">hydrothermal vent metagenome</name>
    <dbReference type="NCBI Taxonomy" id="652676"/>
    <lineage>
        <taxon>unclassified sequences</taxon>
        <taxon>metagenomes</taxon>
        <taxon>ecological metagenomes</taxon>
    </lineage>
</organism>
<proteinExistence type="inferred from homology"/>
<keyword evidence="5" id="KW-0460">Magnesium</keyword>
<keyword evidence="4" id="KW-0479">Metal-binding</keyword>
<dbReference type="InterPro" id="IPR008949">
    <property type="entry name" value="Isoprenoid_synthase_dom_sf"/>
</dbReference>
<evidence type="ECO:0000256" key="5">
    <source>
        <dbReference type="ARBA" id="ARBA00022842"/>
    </source>
</evidence>
<dbReference type="GO" id="GO:0046872">
    <property type="term" value="F:metal ion binding"/>
    <property type="evidence" value="ECO:0007669"/>
    <property type="project" value="UniProtKB-KW"/>
</dbReference>
<evidence type="ECO:0000256" key="2">
    <source>
        <dbReference type="ARBA" id="ARBA00006706"/>
    </source>
</evidence>
<reference evidence="6" key="1">
    <citation type="submission" date="2018-06" db="EMBL/GenBank/DDBJ databases">
        <authorList>
            <person name="Zhirakovskaya E."/>
        </authorList>
    </citation>
    <scope>NUCLEOTIDE SEQUENCE</scope>
</reference>
<dbReference type="PROSITE" id="PS00723">
    <property type="entry name" value="POLYPRENYL_SYNTHASE_1"/>
    <property type="match status" value="1"/>
</dbReference>
<dbReference type="EMBL" id="UOEW01000016">
    <property type="protein sequence ID" value="VAW33030.1"/>
    <property type="molecule type" value="Genomic_DNA"/>
</dbReference>
<comment type="similarity">
    <text evidence="2">Belongs to the FPP/GGPP synthase family.</text>
</comment>